<organism evidence="2 3">
    <name type="scientific">Gregarina niphandrodes</name>
    <name type="common">Septate eugregarine</name>
    <dbReference type="NCBI Taxonomy" id="110365"/>
    <lineage>
        <taxon>Eukaryota</taxon>
        <taxon>Sar</taxon>
        <taxon>Alveolata</taxon>
        <taxon>Apicomplexa</taxon>
        <taxon>Conoidasida</taxon>
        <taxon>Gregarinasina</taxon>
        <taxon>Eugregarinorida</taxon>
        <taxon>Gregarinidae</taxon>
        <taxon>Gregarina</taxon>
    </lineage>
</organism>
<dbReference type="RefSeq" id="XP_011133135.1">
    <property type="nucleotide sequence ID" value="XM_011134833.1"/>
</dbReference>
<comment type="caution">
    <text evidence="2">The sequence shown here is derived from an EMBL/GenBank/DDBJ whole genome shotgun (WGS) entry which is preliminary data.</text>
</comment>
<dbReference type="Gene3D" id="2.60.210.10">
    <property type="entry name" value="Apoptosis, Tumor Necrosis Factor Receptor Associated Protein 2, Chain A"/>
    <property type="match status" value="1"/>
</dbReference>
<evidence type="ECO:0000313" key="2">
    <source>
        <dbReference type="EMBL" id="EZG43632.1"/>
    </source>
</evidence>
<dbReference type="InterPro" id="IPR002083">
    <property type="entry name" value="MATH/TRAF_dom"/>
</dbReference>
<dbReference type="CDD" id="cd00121">
    <property type="entry name" value="MATH"/>
    <property type="match status" value="1"/>
</dbReference>
<sequence length="195" mass="22735">MHITCETNMEYDTVVFNWRVKNFRRLREIATENDLPPEGDVITSPVYVDGLGGCWWMRMYPYEKRENHSGKVSLFLHTDRATYSDVYFSFQFTALNMEGNPIEGTVGGVELHKFDKSDRVRNFGFFDFIDSEDLLTQCLDEDGGLWLYCEVHVYSHVVTELDTVEEEPTVKPRSDNEIYRQRLCYFGTKASPDHG</sequence>
<dbReference type="AlphaFoldDB" id="A0A023AY86"/>
<keyword evidence="3" id="KW-1185">Reference proteome</keyword>
<dbReference type="InterPro" id="IPR008974">
    <property type="entry name" value="TRAF-like"/>
</dbReference>
<proteinExistence type="predicted"/>
<evidence type="ECO:0000313" key="3">
    <source>
        <dbReference type="Proteomes" id="UP000019763"/>
    </source>
</evidence>
<dbReference type="EMBL" id="AFNH02001224">
    <property type="protein sequence ID" value="EZG43632.1"/>
    <property type="molecule type" value="Genomic_DNA"/>
</dbReference>
<dbReference type="VEuPathDB" id="CryptoDB:GNI_164120"/>
<dbReference type="PROSITE" id="PS50144">
    <property type="entry name" value="MATH"/>
    <property type="match status" value="1"/>
</dbReference>
<reference evidence="2" key="1">
    <citation type="submission" date="2013-12" db="EMBL/GenBank/DDBJ databases">
        <authorList>
            <person name="Omoto C.K."/>
            <person name="Sibley D."/>
            <person name="Venepally P."/>
            <person name="Hadjithomas M."/>
            <person name="Karamycheva S."/>
            <person name="Brunk B."/>
            <person name="Roos D."/>
            <person name="Caler E."/>
            <person name="Lorenzi H."/>
        </authorList>
    </citation>
    <scope>NUCLEOTIDE SEQUENCE</scope>
</reference>
<evidence type="ECO:0000259" key="1">
    <source>
        <dbReference type="PROSITE" id="PS50144"/>
    </source>
</evidence>
<name>A0A023AY86_GRENI</name>
<feature type="domain" description="MATH" evidence="1">
    <location>
        <begin position="13"/>
        <end position="151"/>
    </location>
</feature>
<dbReference type="Pfam" id="PF22486">
    <property type="entry name" value="MATH_2"/>
    <property type="match status" value="1"/>
</dbReference>
<dbReference type="GeneID" id="22915677"/>
<dbReference type="SUPFAM" id="SSF49599">
    <property type="entry name" value="TRAF domain-like"/>
    <property type="match status" value="1"/>
</dbReference>
<accession>A0A023AY86</accession>
<dbReference type="Proteomes" id="UP000019763">
    <property type="component" value="Unassembled WGS sequence"/>
</dbReference>
<protein>
    <submittedName>
        <fullName evidence="2">Speckle-type POZ (SPOP) family, MATH domain protein</fullName>
    </submittedName>
</protein>
<gene>
    <name evidence="2" type="ORF">GNI_164120</name>
</gene>